<organism evidence="1 3">
    <name type="scientific">Pyrodictium delaneyi</name>
    <dbReference type="NCBI Taxonomy" id="1273541"/>
    <lineage>
        <taxon>Archaea</taxon>
        <taxon>Thermoproteota</taxon>
        <taxon>Thermoprotei</taxon>
        <taxon>Desulfurococcales</taxon>
        <taxon>Pyrodictiaceae</taxon>
        <taxon>Pyrodictium</taxon>
    </lineage>
</organism>
<evidence type="ECO:0000313" key="4">
    <source>
        <dbReference type="Proteomes" id="UP000196694"/>
    </source>
</evidence>
<dbReference type="EMBL" id="CP013011">
    <property type="protein sequence ID" value="ALL01770.1"/>
    <property type="molecule type" value="Genomic_DNA"/>
</dbReference>
<keyword evidence="4" id="KW-1185">Reference proteome</keyword>
<dbReference type="Proteomes" id="UP000196694">
    <property type="component" value="Unassembled WGS sequence"/>
</dbReference>
<dbReference type="OrthoDB" id="12300at2157"/>
<name>A0A0P0N654_9CREN</name>
<dbReference type="RefSeq" id="WP_055409986.1">
    <property type="nucleotide sequence ID" value="NZ_CP013011.1"/>
</dbReference>
<dbReference type="PATRIC" id="fig|1273541.4.peg.1839"/>
<evidence type="ECO:0000313" key="2">
    <source>
        <dbReference type="EMBL" id="OWJ55010.1"/>
    </source>
</evidence>
<dbReference type="EMBL" id="NCQP01000002">
    <property type="protein sequence ID" value="OWJ55010.1"/>
    <property type="molecule type" value="Genomic_DNA"/>
</dbReference>
<evidence type="ECO:0000313" key="1">
    <source>
        <dbReference type="EMBL" id="ALL01770.1"/>
    </source>
</evidence>
<dbReference type="STRING" id="1273541.Pyrde_1727"/>
<gene>
    <name evidence="2" type="ORF">Pdsh_04775</name>
    <name evidence="1" type="ORF">Pyrde_1727</name>
</gene>
<proteinExistence type="predicted"/>
<accession>A0A0P0N654</accession>
<dbReference type="Proteomes" id="UP000058613">
    <property type="component" value="Chromosome"/>
</dbReference>
<protein>
    <submittedName>
        <fullName evidence="1">Uncharacterized protein</fullName>
    </submittedName>
</protein>
<reference evidence="1 3" key="1">
    <citation type="submission" date="2015-10" db="EMBL/GenBank/DDBJ databases">
        <title>Complete genome sequence of hyperthermophilic archaeon Pyrodictium delaneyi Su06.</title>
        <authorList>
            <person name="Jung J.-H."/>
            <person name="Lin J."/>
            <person name="Holden J.F."/>
            <person name="Park C.-S."/>
        </authorList>
    </citation>
    <scope>NUCLEOTIDE SEQUENCE [LARGE SCALE GENOMIC DNA]</scope>
    <source>
        <strain evidence="1 3">Su06</strain>
    </source>
</reference>
<dbReference type="KEGG" id="pdl:Pyrde_1727"/>
<sequence length="1371" mass="145145">MNTRVLASIFTLALLLAPIVAPLVKPAAAASFTLEVSAQQIDYNVILLEIKGLPSDTPPAVLLTLYDDLGNVIAGTDVNPYMAIAGYIGGGIWHVYIALNKTFEAGIFSYAHANTSSTKIGLTDGTEYKASDLGDITFYTEVGLASPTPLSRTTPELAVNGKLVANITQLTGNANYTSGNLTQAWPIVNAINTNIPDGGSVKITVDAGDLGTASVTITVGPAGIQAITTDYLNMAPEKTVTATLEATTIAADPTAVNSLTFVNTTSMTLTTNSTGPNITTVFDSSAADAAVKAAIAEVGGTSNIVIKANVSSGSNWTALNLTASNIPNGLAVFVKIQFEAYYNGTDQWFNKTAYIVLTSDMMNRLVFNWTGINLTAGFANINIASVKVTVVPASIVTNINGWTGDTGKKTITLDDGSVVEVIGDAKDYAFIEEVTAETTGSGTFAASIYMPGRDDIPSYDFIKESYGVNDAPVVVTLTDVNGVSSDITGFIKLQTGVLTVTSAVKPGETLSISVEDIDAPAVSVEITLYKTDGIQAASGTLDLEQTAEGQFQGSLKILLGSPAVDAANGVIYVDSSIASIEVKYVDKYGAGGSEVTRLASSSVAFWPVDISTPAETYADARLDVTLTSQNFNLDPNAREVLYVEPVSSTNYAEVKYNGVLVGKIYVDVYDSENLDWRQASDIAPYISDLFIVHSFFESAADSGQYTIYVYIRNLPSLNDGDVIKITYVDLLNGVEIVKEIPVKVIEGKMTFLYNGEEVDITELPIAVASGGDVVRTFTIKIDDADANKNISGYDLATVYIDFVKQDGSIIEKKVYFNETDVDTGVFEGIFNITFYANGTVVFEVTNGTTMLPIKLDKADLPFGKLLIKYYDASVGTNITKEIKIRTPDTASLTITPVVAEKLDDNITITLKDNDLNVIPGAGNDVLPAGLEFTVTAEGATKATLTVGDIEAAGYTFEEVEPGVFQVTIPAKDLLDILYPDPVDGLGKTVQLTYTDPVVTGSVQGAIVSQAASASFKVLSHTAEVTVTPEKVSPYGVITVKIYDPDLAGKTASYITSNELLKASSNKADATAFAAVITPVYPAGNLPSDNGTFIFQIPLSDALVNPVDTVAIVYKDPVDANGGTSVTVKSVEVYTETGQLELPKEAAPGTTVEIVVKDFDANTKADEVEYVNVTIWSSALPIKTTVKLIETGENTGVFSNVIRITDNPEEIGQPNTVYAPAGSTVYVQYVDKLAANGETDVPVEGSFKVVESAVAGRPAVPQPEKSELLDPATLQPVTTAKAGKQVLVVVPVENKASTDVQVYAVVTIYKDGVPVKFSFSVNVLKANSVTDLPVTLPALEPGTYTVKIVLVDSLKDLNPVSEEPIELTITVE</sequence>
<evidence type="ECO:0000313" key="3">
    <source>
        <dbReference type="Proteomes" id="UP000058613"/>
    </source>
</evidence>
<reference evidence="2 4" key="2">
    <citation type="submission" date="2017-05" db="EMBL/GenBank/DDBJ databases">
        <title>The draft genome of the hyperthermophilic archaeon 'Pyrodictium delaneyi strain Hulk', an iron and nitrate reducer, reveals the capacity for sulfate reduction.</title>
        <authorList>
            <person name="Demey L.M."/>
            <person name="Miller C."/>
            <person name="Manzella M."/>
            <person name="Reguera G."/>
            <person name="Kashefi K."/>
        </authorList>
    </citation>
    <scope>NUCLEOTIDE SEQUENCE [LARGE SCALE GENOMIC DNA]</scope>
    <source>
        <strain evidence="2 4">Hulk</strain>
    </source>
</reference>
<dbReference type="GeneID" id="26100067"/>